<evidence type="ECO:0000256" key="2">
    <source>
        <dbReference type="SAM" id="SignalP"/>
    </source>
</evidence>
<feature type="transmembrane region" description="Helical" evidence="1">
    <location>
        <begin position="677"/>
        <end position="698"/>
    </location>
</feature>
<keyword evidence="1" id="KW-0812">Transmembrane</keyword>
<keyword evidence="1" id="KW-1133">Transmembrane helix</keyword>
<gene>
    <name evidence="3" type="ORF">BJP25_31395</name>
</gene>
<accession>A0A1Q9LGZ7</accession>
<sequence>MRRTACAVLAAVLAVLVLPAGGAGAQQQQQQRSRLRIDLGQLQPRVVESTTPTLTLTGSITNTGDRKVENIQARVQRGAVLDDERELRGALDEPDRTDAVNRPQVSSPFQDVTAVLEPGQSTQFTLVVPLVGDAGALKLEKPGVYPIALNFNGDPDYGRTERVGALSALLPVLAVPGQAGVNPPAAPRQLSVLWPLVDDHPRREETPLDGGLPVFDDDGLSASVSGGRLFALVDAVQQAARTDVSLLRSLCFVVDPDLLGSVAAMTTGYRVRTADGRLVDGSGGRAARLWLDRVQELTRGQCVVALPYADADLAALARAGATALQADALAGATGVAAALGTKPLAGVVWPEGGTLDARTLGELAKTGRTTVLADPGKLRDQAGSAPYRLADNLDAVPYDELVADSLRQNPTSTGVRTSSVQNGLAALVFRTAFQSGQPVLVAPPRRWNASAAELAVFLQTLQSLVSRGYTAPLGLQSLVDGTGRGTASALSYDLPDSAAELPTSVTTTIAQLDGVQRELVASVLFEDDTRLVSPQALVEPLRDGLLRAASVGWRGDPGDAQAAVTGVSNQVAALLGQVSVTDSSTPLSLASSDSPIPVYITNDLPVTVQVKINMGEVPGLAPEQQTVVRIPAKAKFLRFLSAEVTRSGRFSVDVWLTTEQGTRLGSTSRVELNSTSFGSITLIVTFTAAGVLVLLVGLRVFRRIKARRGAGAPAASEL</sequence>
<dbReference type="Proteomes" id="UP000186040">
    <property type="component" value="Unassembled WGS sequence"/>
</dbReference>
<evidence type="ECO:0000256" key="1">
    <source>
        <dbReference type="SAM" id="Phobius"/>
    </source>
</evidence>
<evidence type="ECO:0000313" key="3">
    <source>
        <dbReference type="EMBL" id="OLR91219.1"/>
    </source>
</evidence>
<name>A0A1Q9LGZ7_9PSEU</name>
<comment type="caution">
    <text evidence="3">The sequence shown here is derived from an EMBL/GenBank/DDBJ whole genome shotgun (WGS) entry which is preliminary data.</text>
</comment>
<feature type="chain" id="PRO_5012593285" description="Glycoprotein" evidence="2">
    <location>
        <begin position="26"/>
        <end position="718"/>
    </location>
</feature>
<dbReference type="EMBL" id="MKQR01000026">
    <property type="protein sequence ID" value="OLR91219.1"/>
    <property type="molecule type" value="Genomic_DNA"/>
</dbReference>
<feature type="signal peptide" evidence="2">
    <location>
        <begin position="1"/>
        <end position="25"/>
    </location>
</feature>
<reference evidence="3 4" key="1">
    <citation type="submission" date="2016-10" db="EMBL/GenBank/DDBJ databases">
        <title>The Draft Genome Sequence of Actinokineospora bangkokensis 44EHWT reveals the biosynthetic pathway of antifungal compounds Thailandins with unusual extender unit butylmalonyl-CoA.</title>
        <authorList>
            <person name="Greule A."/>
            <person name="Intra B."/>
            <person name="Flemming S."/>
            <person name="Rommel M.G."/>
            <person name="Panbangred W."/>
            <person name="Bechthold A."/>
        </authorList>
    </citation>
    <scope>NUCLEOTIDE SEQUENCE [LARGE SCALE GENOMIC DNA]</scope>
    <source>
        <strain evidence="3 4">44EHW</strain>
    </source>
</reference>
<keyword evidence="4" id="KW-1185">Reference proteome</keyword>
<dbReference type="AlphaFoldDB" id="A0A1Q9LGZ7"/>
<evidence type="ECO:0000313" key="4">
    <source>
        <dbReference type="Proteomes" id="UP000186040"/>
    </source>
</evidence>
<organism evidence="3 4">
    <name type="scientific">Actinokineospora bangkokensis</name>
    <dbReference type="NCBI Taxonomy" id="1193682"/>
    <lineage>
        <taxon>Bacteria</taxon>
        <taxon>Bacillati</taxon>
        <taxon>Actinomycetota</taxon>
        <taxon>Actinomycetes</taxon>
        <taxon>Pseudonocardiales</taxon>
        <taxon>Pseudonocardiaceae</taxon>
        <taxon>Actinokineospora</taxon>
    </lineage>
</organism>
<dbReference type="Pfam" id="PF19516">
    <property type="entry name" value="DUF6049"/>
    <property type="match status" value="1"/>
</dbReference>
<evidence type="ECO:0008006" key="5">
    <source>
        <dbReference type="Google" id="ProtNLM"/>
    </source>
</evidence>
<keyword evidence="1" id="KW-0472">Membrane</keyword>
<proteinExistence type="predicted"/>
<keyword evidence="2" id="KW-0732">Signal</keyword>
<dbReference type="InterPro" id="IPR046112">
    <property type="entry name" value="DUF6049"/>
</dbReference>
<dbReference type="STRING" id="1193682.BJP25_31395"/>
<protein>
    <recommendedName>
        <fullName evidence="5">Glycoprotein</fullName>
    </recommendedName>
</protein>